<feature type="region of interest" description="Disordered" evidence="2">
    <location>
        <begin position="29"/>
        <end position="91"/>
    </location>
</feature>
<evidence type="ECO:0000256" key="2">
    <source>
        <dbReference type="SAM" id="MobiDB-lite"/>
    </source>
</evidence>
<reference evidence="3 4" key="1">
    <citation type="submission" date="2023-05" db="EMBL/GenBank/DDBJ databases">
        <title>B98-5 Cell Line De Novo Hybrid Assembly: An Optical Mapping Approach.</title>
        <authorList>
            <person name="Kananen K."/>
            <person name="Auerbach J.A."/>
            <person name="Kautto E."/>
            <person name="Blachly J.S."/>
        </authorList>
    </citation>
    <scope>NUCLEOTIDE SEQUENCE [LARGE SCALE GENOMIC DNA]</scope>
    <source>
        <strain evidence="3">B95-8</strain>
        <tissue evidence="3">Cell line</tissue>
    </source>
</reference>
<feature type="compositionally biased region" description="Basic and acidic residues" evidence="2">
    <location>
        <begin position="44"/>
        <end position="60"/>
    </location>
</feature>
<keyword evidence="1" id="KW-0694">RNA-binding</keyword>
<sequence>MSEHCHNLKKTGGFTNTIPISSLTWELKGGNDPVSKKQQGGFSDFHDPPKKMIKVQKDESSTGSLAMSPKPRWVVERPPLTPTTGCMKKNL</sequence>
<dbReference type="PANTHER" id="PTHR48029">
    <property type="entry name" value="NUCLEOLAR PROTEIN 8"/>
    <property type="match status" value="1"/>
</dbReference>
<comment type="caution">
    <text evidence="3">The sequence shown here is derived from an EMBL/GenBank/DDBJ whole genome shotgun (WGS) entry which is preliminary data.</text>
</comment>
<evidence type="ECO:0000313" key="4">
    <source>
        <dbReference type="Proteomes" id="UP001266305"/>
    </source>
</evidence>
<accession>A0ABQ9W4A4</accession>
<organism evidence="3 4">
    <name type="scientific">Saguinus oedipus</name>
    <name type="common">Cotton-top tamarin</name>
    <name type="synonym">Oedipomidas oedipus</name>
    <dbReference type="NCBI Taxonomy" id="9490"/>
    <lineage>
        <taxon>Eukaryota</taxon>
        <taxon>Metazoa</taxon>
        <taxon>Chordata</taxon>
        <taxon>Craniata</taxon>
        <taxon>Vertebrata</taxon>
        <taxon>Euteleostomi</taxon>
        <taxon>Mammalia</taxon>
        <taxon>Eutheria</taxon>
        <taxon>Euarchontoglires</taxon>
        <taxon>Primates</taxon>
        <taxon>Haplorrhini</taxon>
        <taxon>Platyrrhini</taxon>
        <taxon>Cebidae</taxon>
        <taxon>Callitrichinae</taxon>
        <taxon>Saguinus</taxon>
    </lineage>
</organism>
<evidence type="ECO:0000256" key="1">
    <source>
        <dbReference type="ARBA" id="ARBA00022884"/>
    </source>
</evidence>
<dbReference type="EMBL" id="JASSZA010000003">
    <property type="protein sequence ID" value="KAK2116458.1"/>
    <property type="molecule type" value="Genomic_DNA"/>
</dbReference>
<protein>
    <submittedName>
        <fullName evidence="3">Nucleolar protein 8</fullName>
    </submittedName>
</protein>
<dbReference type="PANTHER" id="PTHR48029:SF1">
    <property type="entry name" value="NUCLEOLAR PROTEIN 8"/>
    <property type="match status" value="1"/>
</dbReference>
<keyword evidence="4" id="KW-1185">Reference proteome</keyword>
<proteinExistence type="predicted"/>
<name>A0ABQ9W4A4_SAGOE</name>
<gene>
    <name evidence="3" type="primary">NOL8_1</name>
    <name evidence="3" type="ORF">P7K49_007084</name>
</gene>
<evidence type="ECO:0000313" key="3">
    <source>
        <dbReference type="EMBL" id="KAK2116458.1"/>
    </source>
</evidence>
<dbReference type="Proteomes" id="UP001266305">
    <property type="component" value="Unassembled WGS sequence"/>
</dbReference>